<comment type="caution">
    <text evidence="2">The sequence shown here is derived from an EMBL/GenBank/DDBJ whole genome shotgun (WGS) entry which is preliminary data.</text>
</comment>
<gene>
    <name evidence="2" type="ORF">RMCB_1047</name>
</gene>
<proteinExistence type="predicted"/>
<evidence type="ECO:0000256" key="1">
    <source>
        <dbReference type="SAM" id="MobiDB-lite"/>
    </source>
</evidence>
<evidence type="ECO:0000313" key="3">
    <source>
        <dbReference type="Proteomes" id="UP000069620"/>
    </source>
</evidence>
<organism evidence="2 3">
    <name type="scientific">Mycolicibacterium brisbanense</name>
    <dbReference type="NCBI Taxonomy" id="146020"/>
    <lineage>
        <taxon>Bacteria</taxon>
        <taxon>Bacillati</taxon>
        <taxon>Actinomycetota</taxon>
        <taxon>Actinomycetes</taxon>
        <taxon>Mycobacteriales</taxon>
        <taxon>Mycobacteriaceae</taxon>
        <taxon>Mycolicibacterium</taxon>
    </lineage>
</organism>
<evidence type="ECO:0000313" key="2">
    <source>
        <dbReference type="EMBL" id="GAS86951.1"/>
    </source>
</evidence>
<keyword evidence="3" id="KW-1185">Reference proteome</keyword>
<dbReference type="EMBL" id="BCSX01000013">
    <property type="protein sequence ID" value="GAS86951.1"/>
    <property type="molecule type" value="Genomic_DNA"/>
</dbReference>
<feature type="region of interest" description="Disordered" evidence="1">
    <location>
        <begin position="50"/>
        <end position="78"/>
    </location>
</feature>
<reference evidence="3" key="2">
    <citation type="submission" date="2016-02" db="EMBL/GenBank/DDBJ databases">
        <title>Draft genome sequence of five rapidly growing Mycobacterium species.</title>
        <authorList>
            <person name="Katahira K."/>
            <person name="Gotou Y."/>
            <person name="Iida K."/>
            <person name="Ogura Y."/>
            <person name="Hayashi T."/>
        </authorList>
    </citation>
    <scope>NUCLEOTIDE SEQUENCE [LARGE SCALE GENOMIC DNA]</scope>
    <source>
        <strain evidence="3">JCM15654</strain>
    </source>
</reference>
<sequence>MSGTGAGGFGVSDHDMRRYNADLDQMDTEASEFSWGNGLVPNGMDHLPPFEGGRYKGCQASLDDPPAANVTMSSDPRI</sequence>
<protein>
    <submittedName>
        <fullName evidence="2">Uncharacterized protein</fullName>
    </submittedName>
</protein>
<accession>A0A100VW33</accession>
<dbReference type="AlphaFoldDB" id="A0A100VW33"/>
<dbReference type="Proteomes" id="UP000069620">
    <property type="component" value="Unassembled WGS sequence"/>
</dbReference>
<reference evidence="3" key="1">
    <citation type="journal article" date="2016" name="Genome Announc.">
        <title>Draft Genome Sequences of Five Rapidly Growing Mycobacterium Species, M. thermoresistibile, M. fortuitum subsp. acetamidolyticum, M. canariasense, M. brisbanense, and M. novocastrense.</title>
        <authorList>
            <person name="Katahira K."/>
            <person name="Ogura Y."/>
            <person name="Gotoh Y."/>
            <person name="Hayashi T."/>
        </authorList>
    </citation>
    <scope>NUCLEOTIDE SEQUENCE [LARGE SCALE GENOMIC DNA]</scope>
    <source>
        <strain evidence="3">JCM15654</strain>
    </source>
</reference>
<name>A0A100VW33_9MYCO</name>